<dbReference type="PANTHER" id="PTHR10566">
    <property type="entry name" value="CHAPERONE-ACTIVITY OF BC1 COMPLEX CABC1 -RELATED"/>
    <property type="match status" value="1"/>
</dbReference>
<organism evidence="4 5">
    <name type="scientific">Fodinicurvata halophila</name>
    <dbReference type="NCBI Taxonomy" id="1419723"/>
    <lineage>
        <taxon>Bacteria</taxon>
        <taxon>Pseudomonadati</taxon>
        <taxon>Pseudomonadota</taxon>
        <taxon>Alphaproteobacteria</taxon>
        <taxon>Rhodospirillales</taxon>
        <taxon>Rhodovibrionaceae</taxon>
        <taxon>Fodinicurvata</taxon>
    </lineage>
</organism>
<keyword evidence="2" id="KW-0812">Transmembrane</keyword>
<reference evidence="5" key="1">
    <citation type="journal article" date="2019" name="Int. J. Syst. Evol. Microbiol.">
        <title>The Global Catalogue of Microorganisms (GCM) 10K type strain sequencing project: providing services to taxonomists for standard genome sequencing and annotation.</title>
        <authorList>
            <consortium name="The Broad Institute Genomics Platform"/>
            <consortium name="The Broad Institute Genome Sequencing Center for Infectious Disease"/>
            <person name="Wu L."/>
            <person name="Ma J."/>
        </authorList>
    </citation>
    <scope>NUCLEOTIDE SEQUENCE [LARGE SCALE GENOMIC DNA]</scope>
    <source>
        <strain evidence="5">CECT 8472</strain>
    </source>
</reference>
<protein>
    <submittedName>
        <fullName evidence="4">AarF/UbiB family protein</fullName>
    </submittedName>
</protein>
<dbReference type="InterPro" id="IPR050154">
    <property type="entry name" value="UbiB_kinase"/>
</dbReference>
<dbReference type="RefSeq" id="WP_382420193.1">
    <property type="nucleotide sequence ID" value="NZ_JBHSCW010000001.1"/>
</dbReference>
<dbReference type="PROSITE" id="PS50011">
    <property type="entry name" value="PROTEIN_KINASE_DOM"/>
    <property type="match status" value="1"/>
</dbReference>
<dbReference type="SUPFAM" id="SSF56112">
    <property type="entry name" value="Protein kinase-like (PK-like)"/>
    <property type="match status" value="1"/>
</dbReference>
<evidence type="ECO:0000313" key="5">
    <source>
        <dbReference type="Proteomes" id="UP001595799"/>
    </source>
</evidence>
<dbReference type="Proteomes" id="UP001595799">
    <property type="component" value="Unassembled WGS sequence"/>
</dbReference>
<accession>A0ABV8UHH3</accession>
<evidence type="ECO:0000259" key="3">
    <source>
        <dbReference type="PROSITE" id="PS50011"/>
    </source>
</evidence>
<dbReference type="CDD" id="cd13972">
    <property type="entry name" value="UbiB"/>
    <property type="match status" value="1"/>
</dbReference>
<sequence length="537" mass="60337">MRTLLSFPFRLLHILRVLTRHDALAVADAMGVYPALVKPLRRFSRRKAEGRPGQKLARALGELGPSFIKMGQFLATRADLVGEDVAGDLAELQDRLPPFSFEEARDLIEDELGQPLEELFEVFDRTPISAASIAQVHFAVTRPSDEEVSASQEDPQDFLAEDAPEAPAAGREVAVKILRPGIEHAFERDLQLFYLMARMIERSQPPLRRFRPVAVVELFENTVRLEMDFRMEAAAASELADNFADDPDYEVPAIDWERTAQRVLTQTRLTGIRLDNRNALIEAGHDLTEVLRKASAIFFNQVFRDGFFHGDQHPGNMFVTERGTIAAVDFGIMGRLDRKTRYFLADMLLATLARDYRRLAEVQMEAGYLPSDQAVDTYAQALRAVCEPIFGRPLNRISFARLLGQLFKLTETFNLSVQPQLVLLQKNMLMAEGVSRRLDPSLNIWILAEPLIIRWMQENRGLKARLQHSGETMAGALERLPETLLSVERTLNDLSENGLRLNTGTAGRFPRHNGAGRWALPVGGLALLLAVLALLIH</sequence>
<feature type="domain" description="Protein kinase" evidence="3">
    <location>
        <begin position="122"/>
        <end position="452"/>
    </location>
</feature>
<comment type="similarity">
    <text evidence="1">Belongs to the protein kinase superfamily. ADCK protein kinase family.</text>
</comment>
<evidence type="ECO:0000256" key="2">
    <source>
        <dbReference type="SAM" id="Phobius"/>
    </source>
</evidence>
<proteinExistence type="inferred from homology"/>
<evidence type="ECO:0000313" key="4">
    <source>
        <dbReference type="EMBL" id="MFC4350086.1"/>
    </source>
</evidence>
<keyword evidence="5" id="KW-1185">Reference proteome</keyword>
<keyword evidence="2" id="KW-0472">Membrane</keyword>
<dbReference type="InterPro" id="IPR004147">
    <property type="entry name" value="ABC1_dom"/>
</dbReference>
<dbReference type="InterPro" id="IPR011009">
    <property type="entry name" value="Kinase-like_dom_sf"/>
</dbReference>
<name>A0ABV8UHH3_9PROT</name>
<dbReference type="InterPro" id="IPR000719">
    <property type="entry name" value="Prot_kinase_dom"/>
</dbReference>
<dbReference type="InterPro" id="IPR045308">
    <property type="entry name" value="UbiB_bact"/>
</dbReference>
<dbReference type="PANTHER" id="PTHR10566:SF113">
    <property type="entry name" value="PROTEIN ACTIVITY OF BC1 COMPLEX KINASE 7, CHLOROPLASTIC"/>
    <property type="match status" value="1"/>
</dbReference>
<feature type="transmembrane region" description="Helical" evidence="2">
    <location>
        <begin position="518"/>
        <end position="536"/>
    </location>
</feature>
<gene>
    <name evidence="4" type="ORF">ACFOW6_00880</name>
</gene>
<comment type="caution">
    <text evidence="4">The sequence shown here is derived from an EMBL/GenBank/DDBJ whole genome shotgun (WGS) entry which is preliminary data.</text>
</comment>
<dbReference type="Pfam" id="PF03109">
    <property type="entry name" value="ABC1"/>
    <property type="match status" value="2"/>
</dbReference>
<evidence type="ECO:0000256" key="1">
    <source>
        <dbReference type="ARBA" id="ARBA00009670"/>
    </source>
</evidence>
<keyword evidence="2" id="KW-1133">Transmembrane helix</keyword>
<dbReference type="EMBL" id="JBHSCW010000001">
    <property type="protein sequence ID" value="MFC4350086.1"/>
    <property type="molecule type" value="Genomic_DNA"/>
</dbReference>